<dbReference type="Gene3D" id="1.20.1250.20">
    <property type="entry name" value="MFS general substrate transporter like domains"/>
    <property type="match status" value="2"/>
</dbReference>
<dbReference type="Proteomes" id="UP000005408">
    <property type="component" value="Unassembled WGS sequence"/>
</dbReference>
<evidence type="ECO:0008006" key="14">
    <source>
        <dbReference type="Google" id="ProtNLM"/>
    </source>
</evidence>
<sequence length="459" mass="50763">MTTESSPETELQVYGVRWYLLSVVSLNCCLQTAVWAEFPPIAQSAKLVYDWSDSDINMSLNYGNIGTIVLLPPMIWIVFTKGMRTAVILSTFLMAAGTALKALPVGNDLNSWLIPIGLFLNGCAYAMTAVGATVLSETWFPPSQRATATVIYIISAAAGGALVFIVGPAVVPEPIVLCDNITWSMNSNCSEQNKRYINSYEVHEGLKVLNVTECSISVLLFISVILHFPNKPPQPPSVTANTQRLGLVEGFKTALRQWRFWHLALCCAIPASVFSAWITTTEVVLHPFGISQKEAGWMSFSGAIGGTLFGMVLSRLSDVFYRKMKVIMMVMFSIATVSLLLFILILIKVLSNEHWSFYFTYIAACVVTLGTQPLYYEIACENLFPVSEAVISGLLGFLNIVSNTLFLLVTIIPNIGTMWLNWAVFVTSLLSVVVLYLFKEEYRRMDIDLPVSQSEDSKL</sequence>
<evidence type="ECO:0000256" key="9">
    <source>
        <dbReference type="ARBA" id="ARBA00037192"/>
    </source>
</evidence>
<keyword evidence="7" id="KW-0325">Glycoprotein</keyword>
<evidence type="ECO:0000256" key="7">
    <source>
        <dbReference type="ARBA" id="ARBA00023180"/>
    </source>
</evidence>
<dbReference type="OrthoDB" id="422206at2759"/>
<feature type="transmembrane region" description="Helical" evidence="11">
    <location>
        <begin position="418"/>
        <end position="438"/>
    </location>
</feature>
<keyword evidence="8" id="KW-0458">Lysosome</keyword>
<dbReference type="SUPFAM" id="SSF103473">
    <property type="entry name" value="MFS general substrate transporter"/>
    <property type="match status" value="1"/>
</dbReference>
<dbReference type="CDD" id="cd17397">
    <property type="entry name" value="MFS_DIRC2"/>
    <property type="match status" value="1"/>
</dbReference>
<evidence type="ECO:0000256" key="10">
    <source>
        <dbReference type="ARBA" id="ARBA00048410"/>
    </source>
</evidence>
<reference evidence="12" key="1">
    <citation type="submission" date="2022-08" db="UniProtKB">
        <authorList>
            <consortium name="EnsemblMetazoa"/>
        </authorList>
    </citation>
    <scope>IDENTIFICATION</scope>
    <source>
        <strain evidence="12">05x7-T-G4-1.051#20</strain>
    </source>
</reference>
<feature type="transmembrane region" description="Helical" evidence="11">
    <location>
        <begin position="260"/>
        <end position="280"/>
    </location>
</feature>
<dbReference type="GO" id="GO:0005765">
    <property type="term" value="C:lysosomal membrane"/>
    <property type="evidence" value="ECO:0007669"/>
    <property type="project" value="UniProtKB-SubCell"/>
</dbReference>
<evidence type="ECO:0000313" key="13">
    <source>
        <dbReference type="Proteomes" id="UP000005408"/>
    </source>
</evidence>
<evidence type="ECO:0000256" key="5">
    <source>
        <dbReference type="ARBA" id="ARBA00022989"/>
    </source>
</evidence>
<evidence type="ECO:0000256" key="2">
    <source>
        <dbReference type="ARBA" id="ARBA00008335"/>
    </source>
</evidence>
<dbReference type="InterPro" id="IPR049604">
    <property type="entry name" value="SLC49A4-like"/>
</dbReference>
<feature type="transmembrane region" description="Helical" evidence="11">
    <location>
        <begin position="355"/>
        <end position="376"/>
    </location>
</feature>
<feature type="transmembrane region" description="Helical" evidence="11">
    <location>
        <begin position="147"/>
        <end position="167"/>
    </location>
</feature>
<feature type="transmembrane region" description="Helical" evidence="11">
    <location>
        <begin position="112"/>
        <end position="135"/>
    </location>
</feature>
<evidence type="ECO:0000256" key="6">
    <source>
        <dbReference type="ARBA" id="ARBA00023136"/>
    </source>
</evidence>
<evidence type="ECO:0000256" key="3">
    <source>
        <dbReference type="ARBA" id="ARBA00022448"/>
    </source>
</evidence>
<organism evidence="12 13">
    <name type="scientific">Magallana gigas</name>
    <name type="common">Pacific oyster</name>
    <name type="synonym">Crassostrea gigas</name>
    <dbReference type="NCBI Taxonomy" id="29159"/>
    <lineage>
        <taxon>Eukaryota</taxon>
        <taxon>Metazoa</taxon>
        <taxon>Spiralia</taxon>
        <taxon>Lophotrochozoa</taxon>
        <taxon>Mollusca</taxon>
        <taxon>Bivalvia</taxon>
        <taxon>Autobranchia</taxon>
        <taxon>Pteriomorphia</taxon>
        <taxon>Ostreida</taxon>
        <taxon>Ostreoidea</taxon>
        <taxon>Ostreidae</taxon>
        <taxon>Magallana</taxon>
    </lineage>
</organism>
<name>A0A8W8KQ88_MAGGI</name>
<dbReference type="PANTHER" id="PTHR10924">
    <property type="entry name" value="MAJOR FACILITATOR SUPERFAMILY PROTEIN-RELATED"/>
    <property type="match status" value="1"/>
</dbReference>
<evidence type="ECO:0000313" key="12">
    <source>
        <dbReference type="EnsemblMetazoa" id="G24496.4:cds"/>
    </source>
</evidence>
<dbReference type="AlphaFoldDB" id="A0A8W8KQ88"/>
<keyword evidence="13" id="KW-1185">Reference proteome</keyword>
<dbReference type="PANTHER" id="PTHR10924:SF27">
    <property type="entry name" value="SOLUTE CARRIER FAMILY 49 MEMBER 4"/>
    <property type="match status" value="1"/>
</dbReference>
<dbReference type="InterPro" id="IPR036259">
    <property type="entry name" value="MFS_trans_sf"/>
</dbReference>
<feature type="transmembrane region" description="Helical" evidence="11">
    <location>
        <begin position="295"/>
        <end position="314"/>
    </location>
</feature>
<keyword evidence="5 11" id="KW-1133">Transmembrane helix</keyword>
<proteinExistence type="inferred from homology"/>
<dbReference type="InterPro" id="IPR011701">
    <property type="entry name" value="MFS"/>
</dbReference>
<keyword evidence="3" id="KW-0813">Transport</keyword>
<feature type="transmembrane region" description="Helical" evidence="11">
    <location>
        <begin position="60"/>
        <end position="79"/>
    </location>
</feature>
<comment type="similarity">
    <text evidence="2">Belongs to the major facilitator superfamily.</text>
</comment>
<evidence type="ECO:0000256" key="8">
    <source>
        <dbReference type="ARBA" id="ARBA00023228"/>
    </source>
</evidence>
<accession>A0A8W8KQ88</accession>
<dbReference type="GO" id="GO:0022857">
    <property type="term" value="F:transmembrane transporter activity"/>
    <property type="evidence" value="ECO:0007669"/>
    <property type="project" value="InterPro"/>
</dbReference>
<feature type="transmembrane region" description="Helical" evidence="11">
    <location>
        <begin position="208"/>
        <end position="228"/>
    </location>
</feature>
<dbReference type="OMA" id="CYELACE"/>
<evidence type="ECO:0000256" key="1">
    <source>
        <dbReference type="ARBA" id="ARBA00004155"/>
    </source>
</evidence>
<feature type="transmembrane region" description="Helical" evidence="11">
    <location>
        <begin position="86"/>
        <end position="106"/>
    </location>
</feature>
<dbReference type="Pfam" id="PF07690">
    <property type="entry name" value="MFS_1"/>
    <property type="match status" value="2"/>
</dbReference>
<protein>
    <recommendedName>
        <fullName evidence="14">Disrupted in renal carcinoma protein 2-like protein</fullName>
    </recommendedName>
</protein>
<comment type="subcellular location">
    <subcellularLocation>
        <location evidence="1">Lysosome membrane</location>
        <topology evidence="1">Multi-pass membrane protein</topology>
    </subcellularLocation>
</comment>
<keyword evidence="4 11" id="KW-0812">Transmembrane</keyword>
<evidence type="ECO:0000256" key="4">
    <source>
        <dbReference type="ARBA" id="ARBA00022692"/>
    </source>
</evidence>
<evidence type="ECO:0000256" key="11">
    <source>
        <dbReference type="SAM" id="Phobius"/>
    </source>
</evidence>
<keyword evidence="6 11" id="KW-0472">Membrane</keyword>
<comment type="function">
    <text evidence="9">Mediates H(+)-dependent pyridoxine transport.</text>
</comment>
<feature type="transmembrane region" description="Helical" evidence="11">
    <location>
        <begin position="326"/>
        <end position="349"/>
    </location>
</feature>
<comment type="catalytic activity">
    <reaction evidence="10">
        <text>pyridoxine(out) + n H(+)(out) = pyridoxine(in) + n H(+)(in)</text>
        <dbReference type="Rhea" id="RHEA:76203"/>
        <dbReference type="ChEBI" id="CHEBI:15378"/>
        <dbReference type="ChEBI" id="CHEBI:16709"/>
    </reaction>
</comment>
<dbReference type="EnsemblMetazoa" id="G24496.4">
    <property type="protein sequence ID" value="G24496.4:cds"/>
    <property type="gene ID" value="G24496"/>
</dbReference>
<feature type="transmembrane region" description="Helical" evidence="11">
    <location>
        <begin position="388"/>
        <end position="412"/>
    </location>
</feature>
<dbReference type="InterPro" id="IPR049680">
    <property type="entry name" value="FLVCR1-2_SLC49-like"/>
</dbReference>